<keyword evidence="2" id="KW-1133">Transmembrane helix</keyword>
<dbReference type="Gene3D" id="1.10.287.110">
    <property type="entry name" value="DnaJ domain"/>
    <property type="match status" value="1"/>
</dbReference>
<dbReference type="EMBL" id="CAJZBQ010000032">
    <property type="protein sequence ID" value="CAG9322494.1"/>
    <property type="molecule type" value="Genomic_DNA"/>
</dbReference>
<feature type="domain" description="J" evidence="3">
    <location>
        <begin position="13"/>
        <end position="88"/>
    </location>
</feature>
<dbReference type="SMART" id="SM00271">
    <property type="entry name" value="DnaJ"/>
    <property type="match status" value="1"/>
</dbReference>
<protein>
    <recommendedName>
        <fullName evidence="3">J domain-containing protein</fullName>
    </recommendedName>
</protein>
<dbReference type="PRINTS" id="PR00625">
    <property type="entry name" value="JDOMAIN"/>
</dbReference>
<accession>A0AAU9J5J1</accession>
<dbReference type="PANTHER" id="PTHR44240">
    <property type="entry name" value="DNAJ DOMAIN (PROKARYOTIC HEAT SHOCK PROTEIN)-RELATED"/>
    <property type="match status" value="1"/>
</dbReference>
<evidence type="ECO:0000313" key="5">
    <source>
        <dbReference type="Proteomes" id="UP001162131"/>
    </source>
</evidence>
<feature type="coiled-coil region" evidence="1">
    <location>
        <begin position="135"/>
        <end position="175"/>
    </location>
</feature>
<evidence type="ECO:0000313" key="4">
    <source>
        <dbReference type="EMBL" id="CAG9322494.1"/>
    </source>
</evidence>
<proteinExistence type="predicted"/>
<dbReference type="Pfam" id="PF00226">
    <property type="entry name" value="DnaJ"/>
    <property type="match status" value="1"/>
</dbReference>
<keyword evidence="5" id="KW-1185">Reference proteome</keyword>
<evidence type="ECO:0000256" key="2">
    <source>
        <dbReference type="SAM" id="Phobius"/>
    </source>
</evidence>
<dbReference type="AlphaFoldDB" id="A0AAU9J5J1"/>
<dbReference type="InterPro" id="IPR052276">
    <property type="entry name" value="Diphthamide-biosynth_chaperone"/>
</dbReference>
<reference evidence="4" key="1">
    <citation type="submission" date="2021-09" db="EMBL/GenBank/DDBJ databases">
        <authorList>
            <consortium name="AG Swart"/>
            <person name="Singh M."/>
            <person name="Singh A."/>
            <person name="Seah K."/>
            <person name="Emmerich C."/>
        </authorList>
    </citation>
    <scope>NUCLEOTIDE SEQUENCE</scope>
    <source>
        <strain evidence="4">ATCC30299</strain>
    </source>
</reference>
<comment type="caution">
    <text evidence="4">The sequence shown here is derived from an EMBL/GenBank/DDBJ whole genome shotgun (WGS) entry which is preliminary data.</text>
</comment>
<evidence type="ECO:0000256" key="1">
    <source>
        <dbReference type="SAM" id="Coils"/>
    </source>
</evidence>
<keyword evidence="2" id="KW-0472">Membrane</keyword>
<feature type="transmembrane region" description="Helical" evidence="2">
    <location>
        <begin position="195"/>
        <end position="216"/>
    </location>
</feature>
<name>A0AAU9J5J1_9CILI</name>
<evidence type="ECO:0000259" key="3">
    <source>
        <dbReference type="PROSITE" id="PS50076"/>
    </source>
</evidence>
<keyword evidence="2" id="KW-0812">Transmembrane</keyword>
<keyword evidence="1" id="KW-0175">Coiled coil</keyword>
<gene>
    <name evidence="4" type="ORF">BSTOLATCC_MIC31624</name>
</gene>
<dbReference type="InterPro" id="IPR036869">
    <property type="entry name" value="J_dom_sf"/>
</dbReference>
<dbReference type="InterPro" id="IPR001623">
    <property type="entry name" value="DnaJ_domain"/>
</dbReference>
<dbReference type="Proteomes" id="UP001162131">
    <property type="component" value="Unassembled WGS sequence"/>
</dbReference>
<dbReference type="PROSITE" id="PS50076">
    <property type="entry name" value="DNAJ_2"/>
    <property type="match status" value="1"/>
</dbReference>
<dbReference type="CDD" id="cd06257">
    <property type="entry name" value="DnaJ"/>
    <property type="match status" value="1"/>
</dbReference>
<dbReference type="PANTHER" id="PTHR44240:SF10">
    <property type="entry name" value="J DOMAIN-CONTAINING PROTEIN"/>
    <property type="match status" value="1"/>
</dbReference>
<organism evidence="4 5">
    <name type="scientific">Blepharisma stoltei</name>
    <dbReference type="NCBI Taxonomy" id="1481888"/>
    <lineage>
        <taxon>Eukaryota</taxon>
        <taxon>Sar</taxon>
        <taxon>Alveolata</taxon>
        <taxon>Ciliophora</taxon>
        <taxon>Postciliodesmatophora</taxon>
        <taxon>Heterotrichea</taxon>
        <taxon>Heterotrichida</taxon>
        <taxon>Blepharismidae</taxon>
        <taxon>Blepharisma</taxon>
    </lineage>
</organism>
<sequence>MILFRRMSRLTDSYYRILELSPGASKQEIKASYNRLVKQCHPDVTTNTNKREAANQFKLIHEAREKLLGMPEENQEVHEPNQQYSKASESHYTTRDYEEFKKKQDGWAKNDQKMNQEKSSQSNYNYTAKDYEDFRKKQDEYVKNEQRMHEEMEREKESKRMKEAWEAHKAKYENEKEDEPKYENIKIPQNDSTEVFIFLGFLVGLYLLACGIKYILRVISWGTPSWSGGENPYLASTVDQVLKWRNIYDKARYWGVEYSTYDREFITYNNYDGTNHSRFVKYGNADEKKYKCHTCQERMNSMELVKNHVEKYNPNGPQSGLD</sequence>
<dbReference type="SUPFAM" id="SSF46565">
    <property type="entry name" value="Chaperone J-domain"/>
    <property type="match status" value="1"/>
</dbReference>